<name>A0AAE9YSG3_9GAMM</name>
<feature type="region of interest" description="Disordered" evidence="1">
    <location>
        <begin position="1"/>
        <end position="23"/>
    </location>
</feature>
<keyword evidence="3" id="KW-1185">Reference proteome</keyword>
<accession>A0AAE9YSG3</accession>
<dbReference type="RefSeq" id="WP_084692895.1">
    <property type="nucleotide sequence ID" value="NZ_CP059735.1"/>
</dbReference>
<evidence type="ECO:0000313" key="3">
    <source>
        <dbReference type="Proteomes" id="UP000032568"/>
    </source>
</evidence>
<proteinExistence type="predicted"/>
<dbReference type="EMBL" id="CP059735">
    <property type="protein sequence ID" value="WDE00007.1"/>
    <property type="molecule type" value="Genomic_DNA"/>
</dbReference>
<gene>
    <name evidence="2" type="ORF">SG35_004915</name>
</gene>
<organism evidence="2 3">
    <name type="scientific">Thalassomonas actiniarum</name>
    <dbReference type="NCBI Taxonomy" id="485447"/>
    <lineage>
        <taxon>Bacteria</taxon>
        <taxon>Pseudomonadati</taxon>
        <taxon>Pseudomonadota</taxon>
        <taxon>Gammaproteobacteria</taxon>
        <taxon>Alteromonadales</taxon>
        <taxon>Colwelliaceae</taxon>
        <taxon>Thalassomonas</taxon>
    </lineage>
</organism>
<reference evidence="2 3" key="1">
    <citation type="journal article" date="2015" name="Genome Announc.">
        <title>Draft Genome Sequences of Marine Isolates of Thalassomonas viridans and Thalassomonas actiniarum.</title>
        <authorList>
            <person name="Olonade I."/>
            <person name="van Zyl L.J."/>
            <person name="Trindade M."/>
        </authorList>
    </citation>
    <scope>NUCLEOTIDE SEQUENCE [LARGE SCALE GENOMIC DNA]</scope>
    <source>
        <strain evidence="2 3">A5K-106</strain>
    </source>
</reference>
<dbReference type="Pfam" id="PF12065">
    <property type="entry name" value="DUF3545"/>
    <property type="match status" value="1"/>
</dbReference>
<dbReference type="AlphaFoldDB" id="A0AAE9YSG3"/>
<dbReference type="Proteomes" id="UP000032568">
    <property type="component" value="Chromosome"/>
</dbReference>
<reference evidence="2 3" key="2">
    <citation type="journal article" date="2022" name="Mar. Drugs">
        <title>Bioassay-Guided Fractionation Leads to the Detection of Cholic Acid Generated by the Rare Thalassomonas sp.</title>
        <authorList>
            <person name="Pheiffer F."/>
            <person name="Schneider Y.K."/>
            <person name="Hansen E.H."/>
            <person name="Andersen J.H."/>
            <person name="Isaksson J."/>
            <person name="Busche T."/>
            <person name="R C."/>
            <person name="Kalinowski J."/>
            <person name="Zyl L.V."/>
            <person name="Trindade M."/>
        </authorList>
    </citation>
    <scope>NUCLEOTIDE SEQUENCE [LARGE SCALE GENOMIC DNA]</scope>
    <source>
        <strain evidence="2 3">A5K-106</strain>
    </source>
</reference>
<sequence>MDKRNSVLDSLDIQPKTKSSGKKRKWREIETLRDKYRLEKELRIYEDSLEYMLDEF</sequence>
<dbReference type="KEGG" id="tact:SG35_004915"/>
<evidence type="ECO:0000256" key="1">
    <source>
        <dbReference type="SAM" id="MobiDB-lite"/>
    </source>
</evidence>
<protein>
    <submittedName>
        <fullName evidence="2">DUF3545 family protein</fullName>
    </submittedName>
</protein>
<dbReference type="InterPro" id="IPR021932">
    <property type="entry name" value="DUF3545"/>
</dbReference>
<evidence type="ECO:0000313" key="2">
    <source>
        <dbReference type="EMBL" id="WDE00007.1"/>
    </source>
</evidence>